<evidence type="ECO:0000256" key="4">
    <source>
        <dbReference type="ARBA" id="ARBA00022448"/>
    </source>
</evidence>
<comment type="subcellular location">
    <subcellularLocation>
        <location evidence="3">Membrane</location>
        <topology evidence="3">Multi-pass membrane protein</topology>
    </subcellularLocation>
    <subcellularLocation>
        <location evidence="2">Plastid</location>
        <location evidence="2">Chloroplast envelope</location>
    </subcellularLocation>
</comment>
<organism evidence="14 15">
    <name type="scientific">Dendrobium chrysotoxum</name>
    <name type="common">Orchid</name>
    <dbReference type="NCBI Taxonomy" id="161865"/>
    <lineage>
        <taxon>Eukaryota</taxon>
        <taxon>Viridiplantae</taxon>
        <taxon>Streptophyta</taxon>
        <taxon>Embryophyta</taxon>
        <taxon>Tracheophyta</taxon>
        <taxon>Spermatophyta</taxon>
        <taxon>Magnoliopsida</taxon>
        <taxon>Liliopsida</taxon>
        <taxon>Asparagales</taxon>
        <taxon>Orchidaceae</taxon>
        <taxon>Epidendroideae</taxon>
        <taxon>Malaxideae</taxon>
        <taxon>Dendrobiinae</taxon>
        <taxon>Dendrobium</taxon>
    </lineage>
</organism>
<feature type="transmembrane region" description="Helical" evidence="11">
    <location>
        <begin position="342"/>
        <end position="364"/>
    </location>
</feature>
<evidence type="ECO:0000256" key="6">
    <source>
        <dbReference type="ARBA" id="ARBA00022692"/>
    </source>
</evidence>
<comment type="function">
    <text evidence="1">May function as sodium-coupled metabolite transporter across the chloroplast envelope.</text>
</comment>
<protein>
    <recommendedName>
        <fullName evidence="13">Cation/H+ exchanger transmembrane domain-containing protein</fullName>
    </recommendedName>
</protein>
<feature type="transmembrane region" description="Helical" evidence="11">
    <location>
        <begin position="376"/>
        <end position="399"/>
    </location>
</feature>
<dbReference type="GO" id="GO:0009941">
    <property type="term" value="C:chloroplast envelope"/>
    <property type="evidence" value="ECO:0007669"/>
    <property type="project" value="UniProtKB-SubCell"/>
</dbReference>
<dbReference type="PANTHER" id="PTHR16254:SF14">
    <property type="entry name" value="TRANSMEMBRANE AND COILED-COIL DOMAIN-CONTAINING PROTEIN 3"/>
    <property type="match status" value="1"/>
</dbReference>
<dbReference type="GO" id="GO:0016020">
    <property type="term" value="C:membrane"/>
    <property type="evidence" value="ECO:0007669"/>
    <property type="project" value="UniProtKB-SubCell"/>
</dbReference>
<proteinExistence type="predicted"/>
<gene>
    <name evidence="14" type="ORF">IEQ34_017853</name>
</gene>
<keyword evidence="8 11" id="KW-1133">Transmembrane helix</keyword>
<evidence type="ECO:0000256" key="1">
    <source>
        <dbReference type="ARBA" id="ARBA00003198"/>
    </source>
</evidence>
<sequence>MTGLCRRRFYAPPISRGGALIFPLFLVFLLSRASLTFAEDVERGNATESSTEAVGKDSDSFADIIDRALQKEFPESEQNAEEINQDGFNNSVAKKKAVLETVARVTKKNDTNEEKSFQFHNVFNNENQAEDIPTLIDHKDNVFIISNPKSKYPILQLDLRLISDLVVVIVSATCGGIAFACAGQPVITGYLLAGSLIGPGGLSFVSEMVQVETVAQFGVIFLLFALGLEFSTAKIRVVRAVAILGGLLQILLFMCLCGITASLCGGKATEGVFVGAFLSMSSTAVVLKFLMERNSINALHGQVTVGTLILQDCAVGLLFALLPVLRGTSGILQGAISMTKSLVILCTFLTILSILSRTCVPWFLKLMITLSSQTNELYQLASVAFCLLVAWVCTLNSYVDTDSLLELKLLIVCCYYFYCSDKLGLSLELGSFAAGVMISTTDLAQHTLEQIEPIRNFFAALFLASIGMLIHVHFLWNHVDILLAAVILVIIIKTIVVTTVVKGFGYSNKTSLLVGMSLAQIGEFAFVLLSRASNVHLVEGKLYLLLLGTTALSLVTTPLLFKMIPAVIHLGVLLRWFPPDSNSSETGHKGENHRVDSGKRITLMVQGSHDS</sequence>
<evidence type="ECO:0000313" key="14">
    <source>
        <dbReference type="EMBL" id="KAH0453529.1"/>
    </source>
</evidence>
<keyword evidence="15" id="KW-1185">Reference proteome</keyword>
<feature type="chain" id="PRO_5043697972" description="Cation/H+ exchanger transmembrane domain-containing protein" evidence="12">
    <location>
        <begin position="39"/>
        <end position="611"/>
    </location>
</feature>
<comment type="caution">
    <text evidence="14">The sequence shown here is derived from an EMBL/GenBank/DDBJ whole genome shotgun (WGS) entry which is preliminary data.</text>
</comment>
<keyword evidence="10 11" id="KW-0472">Membrane</keyword>
<reference evidence="14 15" key="1">
    <citation type="journal article" date="2021" name="Hortic Res">
        <title>Chromosome-scale assembly of the Dendrobium chrysotoxum genome enhances the understanding of orchid evolution.</title>
        <authorList>
            <person name="Zhang Y."/>
            <person name="Zhang G.Q."/>
            <person name="Zhang D."/>
            <person name="Liu X.D."/>
            <person name="Xu X.Y."/>
            <person name="Sun W.H."/>
            <person name="Yu X."/>
            <person name="Zhu X."/>
            <person name="Wang Z.W."/>
            <person name="Zhao X."/>
            <person name="Zhong W.Y."/>
            <person name="Chen H."/>
            <person name="Yin W.L."/>
            <person name="Huang T."/>
            <person name="Niu S.C."/>
            <person name="Liu Z.J."/>
        </authorList>
    </citation>
    <scope>NUCLEOTIDE SEQUENCE [LARGE SCALE GENOMIC DNA]</scope>
    <source>
        <strain evidence="14">Lindl</strain>
    </source>
</reference>
<keyword evidence="7 12" id="KW-0732">Signal</keyword>
<keyword evidence="5" id="KW-0050">Antiport</keyword>
<feature type="transmembrane region" description="Helical" evidence="11">
    <location>
        <begin position="161"/>
        <end position="180"/>
    </location>
</feature>
<evidence type="ECO:0000256" key="5">
    <source>
        <dbReference type="ARBA" id="ARBA00022449"/>
    </source>
</evidence>
<feature type="transmembrane region" description="Helical" evidence="11">
    <location>
        <begin position="211"/>
        <end position="228"/>
    </location>
</feature>
<dbReference type="Proteomes" id="UP000775213">
    <property type="component" value="Unassembled WGS sequence"/>
</dbReference>
<dbReference type="AlphaFoldDB" id="A0AAV7GCU1"/>
<keyword evidence="6 11" id="KW-0812">Transmembrane</keyword>
<evidence type="ECO:0000256" key="7">
    <source>
        <dbReference type="ARBA" id="ARBA00022729"/>
    </source>
</evidence>
<accession>A0AAV7GCU1</accession>
<evidence type="ECO:0000313" key="15">
    <source>
        <dbReference type="Proteomes" id="UP000775213"/>
    </source>
</evidence>
<feature type="transmembrane region" description="Helical" evidence="11">
    <location>
        <begin position="512"/>
        <end position="530"/>
    </location>
</feature>
<evidence type="ECO:0000256" key="12">
    <source>
        <dbReference type="SAM" id="SignalP"/>
    </source>
</evidence>
<evidence type="ECO:0000256" key="8">
    <source>
        <dbReference type="ARBA" id="ARBA00022989"/>
    </source>
</evidence>
<feature type="domain" description="Cation/H+ exchanger transmembrane" evidence="13">
    <location>
        <begin position="169"/>
        <end position="393"/>
    </location>
</feature>
<dbReference type="PANTHER" id="PTHR16254">
    <property type="entry name" value="POTASSIUM/PROTON ANTIPORTER-RELATED"/>
    <property type="match status" value="1"/>
</dbReference>
<feature type="transmembrane region" description="Helical" evidence="11">
    <location>
        <begin position="481"/>
        <end position="500"/>
    </location>
</feature>
<feature type="signal peptide" evidence="12">
    <location>
        <begin position="1"/>
        <end position="38"/>
    </location>
</feature>
<dbReference type="InterPro" id="IPR045158">
    <property type="entry name" value="KEA4/5/6-like"/>
</dbReference>
<evidence type="ECO:0000256" key="9">
    <source>
        <dbReference type="ARBA" id="ARBA00023065"/>
    </source>
</evidence>
<evidence type="ECO:0000256" key="11">
    <source>
        <dbReference type="SAM" id="Phobius"/>
    </source>
</evidence>
<evidence type="ECO:0000256" key="3">
    <source>
        <dbReference type="ARBA" id="ARBA00004141"/>
    </source>
</evidence>
<dbReference type="InterPro" id="IPR038770">
    <property type="entry name" value="Na+/solute_symporter_sf"/>
</dbReference>
<feature type="domain" description="Cation/H+ exchanger transmembrane" evidence="13">
    <location>
        <begin position="410"/>
        <end position="562"/>
    </location>
</feature>
<dbReference type="Pfam" id="PF00999">
    <property type="entry name" value="Na_H_Exchanger"/>
    <property type="match status" value="2"/>
</dbReference>
<keyword evidence="4" id="KW-0813">Transport</keyword>
<dbReference type="Gene3D" id="1.20.1530.20">
    <property type="match status" value="2"/>
</dbReference>
<evidence type="ECO:0000259" key="13">
    <source>
        <dbReference type="Pfam" id="PF00999"/>
    </source>
</evidence>
<keyword evidence="9" id="KW-0406">Ion transport</keyword>
<dbReference type="InterPro" id="IPR006153">
    <property type="entry name" value="Cation/H_exchanger_TM"/>
</dbReference>
<evidence type="ECO:0000256" key="10">
    <source>
        <dbReference type="ARBA" id="ARBA00023136"/>
    </source>
</evidence>
<feature type="transmembrane region" description="Helical" evidence="11">
    <location>
        <begin position="240"/>
        <end position="261"/>
    </location>
</feature>
<feature type="transmembrane region" description="Helical" evidence="11">
    <location>
        <begin position="303"/>
        <end position="322"/>
    </location>
</feature>
<feature type="transmembrane region" description="Helical" evidence="11">
    <location>
        <begin position="273"/>
        <end position="291"/>
    </location>
</feature>
<dbReference type="EMBL" id="JAGFBR010000016">
    <property type="protein sequence ID" value="KAH0453529.1"/>
    <property type="molecule type" value="Genomic_DNA"/>
</dbReference>
<name>A0AAV7GCU1_DENCH</name>
<evidence type="ECO:0000256" key="2">
    <source>
        <dbReference type="ARBA" id="ARBA00004119"/>
    </source>
</evidence>
<dbReference type="GO" id="GO:0015386">
    <property type="term" value="F:potassium:proton antiporter activity"/>
    <property type="evidence" value="ECO:0007669"/>
    <property type="project" value="InterPro"/>
</dbReference>
<feature type="transmembrane region" description="Helical" evidence="11">
    <location>
        <begin position="456"/>
        <end position="475"/>
    </location>
</feature>
<feature type="transmembrane region" description="Helical" evidence="11">
    <location>
        <begin position="542"/>
        <end position="561"/>
    </location>
</feature>